<name>A0ABM4DJ54_HYDVU</name>
<sequence>MEAVDKLEKFNLHKSVFNNDIDTLKLQLKSGVYDINEKDIFGNTPLHLAVMLGFVECTKIITEHNADTNIKNNDGWTPLAEAVSYGNRTSIKLVLKRVKQQSRNSFDDRKPKLVETLNKFEDFQLKIKWEFHSWVPLISRFLPSDTCNISKKGSNIRMDTTLIEFTDMKWHRGDISFLFSESAGSSIMVLDNKKKVYQKLRRNDLETELNDEIDFLMSSDIVSAQISTKTIEFVPAQSGWIFKEDKMELIGDMNCEVYNVQGMILTTRKRREHLTEDDLQKNQAMVEAISNGSSIIEKCEVGRRESLSPPPACPFSWEEYIKASGMPCIGRSPKVVENKRTMKVNVCMNQNFPLTTDLILGVLNVVAPSKHFEKIKEFVSLKLPTGFPVKIEIPVLPTVVARVTFQDFKWKNDFHDDLFIIPSDYTEDPFHFPDL</sequence>
<evidence type="ECO:0000256" key="8">
    <source>
        <dbReference type="PROSITE-ProRule" id="PRU00023"/>
    </source>
</evidence>
<dbReference type="InterPro" id="IPR002110">
    <property type="entry name" value="Ankyrin_rpt"/>
</dbReference>
<feature type="domain" description="Ankyrin repeat" evidence="9">
    <location>
        <begin position="157"/>
        <end position="411"/>
    </location>
</feature>
<evidence type="ECO:0000256" key="1">
    <source>
        <dbReference type="ARBA" id="ARBA00004586"/>
    </source>
</evidence>
<dbReference type="PROSITE" id="PS50297">
    <property type="entry name" value="ANK_REP_REGION"/>
    <property type="match status" value="1"/>
</dbReference>
<evidence type="ECO:0000313" key="10">
    <source>
        <dbReference type="Proteomes" id="UP001652625"/>
    </source>
</evidence>
<accession>A0ABM4DJ54</accession>
<keyword evidence="6" id="KW-0143">Chaperone</keyword>
<comment type="subcellular location">
    <subcellularLocation>
        <location evidence="1">Endoplasmic reticulum membrane</location>
    </subcellularLocation>
</comment>
<evidence type="ECO:0000259" key="9">
    <source>
        <dbReference type="Pfam" id="PF11904"/>
    </source>
</evidence>
<evidence type="ECO:0000256" key="5">
    <source>
        <dbReference type="ARBA" id="ARBA00023136"/>
    </source>
</evidence>
<keyword evidence="2" id="KW-0677">Repeat</keyword>
<reference evidence="11" key="1">
    <citation type="submission" date="2025-08" db="UniProtKB">
        <authorList>
            <consortium name="RefSeq"/>
        </authorList>
    </citation>
    <scope>IDENTIFICATION</scope>
</reference>
<dbReference type="Proteomes" id="UP001652625">
    <property type="component" value="Chromosome 14"/>
</dbReference>
<keyword evidence="4 8" id="KW-0040">ANK repeat</keyword>
<keyword evidence="3" id="KW-0256">Endoplasmic reticulum</keyword>
<organism evidence="10 11">
    <name type="scientific">Hydra vulgaris</name>
    <name type="common">Hydra</name>
    <name type="synonym">Hydra attenuata</name>
    <dbReference type="NCBI Taxonomy" id="6087"/>
    <lineage>
        <taxon>Eukaryota</taxon>
        <taxon>Metazoa</taxon>
        <taxon>Cnidaria</taxon>
        <taxon>Hydrozoa</taxon>
        <taxon>Hydroidolina</taxon>
        <taxon>Anthoathecata</taxon>
        <taxon>Aplanulata</taxon>
        <taxon>Hydridae</taxon>
        <taxon>Hydra</taxon>
    </lineage>
</organism>
<dbReference type="Gene3D" id="1.25.40.20">
    <property type="entry name" value="Ankyrin repeat-containing domain"/>
    <property type="match status" value="1"/>
</dbReference>
<evidence type="ECO:0000256" key="7">
    <source>
        <dbReference type="ARBA" id="ARBA00037107"/>
    </source>
</evidence>
<dbReference type="InterPro" id="IPR055285">
    <property type="entry name" value="ANKRD13_C"/>
</dbReference>
<gene>
    <name evidence="11" type="primary">LOC101236625</name>
</gene>
<evidence type="ECO:0000256" key="2">
    <source>
        <dbReference type="ARBA" id="ARBA00022737"/>
    </source>
</evidence>
<dbReference type="InterPro" id="IPR021832">
    <property type="entry name" value="ANKRD13"/>
</dbReference>
<dbReference type="Pfam" id="PF12796">
    <property type="entry name" value="Ank_2"/>
    <property type="match status" value="1"/>
</dbReference>
<dbReference type="PROSITE" id="PS50088">
    <property type="entry name" value="ANK_REPEAT"/>
    <property type="match status" value="1"/>
</dbReference>
<evidence type="ECO:0000313" key="11">
    <source>
        <dbReference type="RefSeq" id="XP_065674537.1"/>
    </source>
</evidence>
<dbReference type="InterPro" id="IPR036770">
    <property type="entry name" value="Ankyrin_rpt-contain_sf"/>
</dbReference>
<evidence type="ECO:0000256" key="3">
    <source>
        <dbReference type="ARBA" id="ARBA00022824"/>
    </source>
</evidence>
<dbReference type="GeneID" id="101236625"/>
<dbReference type="PANTHER" id="PTHR12447">
    <property type="entry name" value="ANKYRIN REPEAT DOMAIN-CONTAINING PROTEIN 13"/>
    <property type="match status" value="1"/>
</dbReference>
<comment type="function">
    <text evidence="7">Acts as a molecular chaperone for G protein-coupled receptors, regulating their biogenesis and exit from the ER.</text>
</comment>
<evidence type="ECO:0000256" key="6">
    <source>
        <dbReference type="ARBA" id="ARBA00023186"/>
    </source>
</evidence>
<feature type="repeat" description="ANK" evidence="8">
    <location>
        <begin position="41"/>
        <end position="73"/>
    </location>
</feature>
<protein>
    <submittedName>
        <fullName evidence="11">Ankyrin repeat domain-containing protein 13C isoform X4</fullName>
    </submittedName>
</protein>
<dbReference type="SMART" id="SM00248">
    <property type="entry name" value="ANK"/>
    <property type="match status" value="2"/>
</dbReference>
<dbReference type="PANTHER" id="PTHR12447:SF25">
    <property type="entry name" value="ANKYRIN REPEAT DOMAIN-CONTAINING PROTEIN 13C"/>
    <property type="match status" value="1"/>
</dbReference>
<dbReference type="RefSeq" id="XP_065674537.1">
    <property type="nucleotide sequence ID" value="XM_065818465.1"/>
</dbReference>
<keyword evidence="10" id="KW-1185">Reference proteome</keyword>
<evidence type="ECO:0000256" key="4">
    <source>
        <dbReference type="ARBA" id="ARBA00023043"/>
    </source>
</evidence>
<keyword evidence="5" id="KW-0472">Membrane</keyword>
<dbReference type="SUPFAM" id="SSF48403">
    <property type="entry name" value="Ankyrin repeat"/>
    <property type="match status" value="1"/>
</dbReference>
<dbReference type="Pfam" id="PF11904">
    <property type="entry name" value="ANKRD13_C"/>
    <property type="match status" value="1"/>
</dbReference>
<proteinExistence type="predicted"/>